<feature type="domain" description="Tet-like 2OG-Fe(II) oxygenase" evidence="1">
    <location>
        <begin position="2"/>
        <end position="76"/>
    </location>
</feature>
<organism evidence="2 3">
    <name type="scientific">Puccinia striiformis</name>
    <dbReference type="NCBI Taxonomy" id="27350"/>
    <lineage>
        <taxon>Eukaryota</taxon>
        <taxon>Fungi</taxon>
        <taxon>Dikarya</taxon>
        <taxon>Basidiomycota</taxon>
        <taxon>Pucciniomycotina</taxon>
        <taxon>Pucciniomycetes</taxon>
        <taxon>Pucciniales</taxon>
        <taxon>Pucciniaceae</taxon>
        <taxon>Puccinia</taxon>
    </lineage>
</organism>
<evidence type="ECO:0000259" key="1">
    <source>
        <dbReference type="Pfam" id="PF20515"/>
    </source>
</evidence>
<dbReference type="Proteomes" id="UP000239156">
    <property type="component" value="Unassembled WGS sequence"/>
</dbReference>
<dbReference type="VEuPathDB" id="FungiDB:PSTT_02971"/>
<reference evidence="2" key="1">
    <citation type="submission" date="2017-12" db="EMBL/GenBank/DDBJ databases">
        <title>Gene loss provides genomic basis for host adaptation in cereal stripe rust fungi.</title>
        <authorList>
            <person name="Xia C."/>
        </authorList>
    </citation>
    <scope>NUCLEOTIDE SEQUENCE [LARGE SCALE GENOMIC DNA]</scope>
    <source>
        <strain evidence="2">93-210</strain>
    </source>
</reference>
<dbReference type="EMBL" id="PKSL01000018">
    <property type="protein sequence ID" value="POW14428.1"/>
    <property type="molecule type" value="Genomic_DNA"/>
</dbReference>
<gene>
    <name evidence="2" type="ORF">PSTT_02971</name>
</gene>
<accession>A0A2S4VY60</accession>
<evidence type="ECO:0000313" key="3">
    <source>
        <dbReference type="Proteomes" id="UP000239156"/>
    </source>
</evidence>
<sequence length="178" mass="19740">MGNIPFQANRSFMAKHHIPSVASGEFADKLTEFDCTPHITFTSHGFYNRPHRDQGDVTEYAFALFAPTHSLDGTLADRLLLGITSQAADLSFPITDSTLILNIKESSSYSGLPNVSSIVLFRLTNPKGSRMGMSLQITKTAVNTCQAIKNGLIYLRKSYRDKKALYFGGHRNYMAQSK</sequence>
<protein>
    <recommendedName>
        <fullName evidence="1">Tet-like 2OG-Fe(II) oxygenase domain-containing protein</fullName>
    </recommendedName>
</protein>
<dbReference type="AlphaFoldDB" id="A0A2S4VY60"/>
<dbReference type="InterPro" id="IPR046798">
    <property type="entry name" value="2OG-FeII_Oxy_6"/>
</dbReference>
<dbReference type="Pfam" id="PF20515">
    <property type="entry name" value="2OG-FeII_Oxy_6"/>
    <property type="match status" value="1"/>
</dbReference>
<proteinExistence type="predicted"/>
<evidence type="ECO:0000313" key="2">
    <source>
        <dbReference type="EMBL" id="POW14428.1"/>
    </source>
</evidence>
<name>A0A2S4VY60_9BASI</name>
<keyword evidence="3" id="KW-1185">Reference proteome</keyword>
<dbReference type="VEuPathDB" id="FungiDB:PSHT_04695"/>
<comment type="caution">
    <text evidence="2">The sequence shown here is derived from an EMBL/GenBank/DDBJ whole genome shotgun (WGS) entry which is preliminary data.</text>
</comment>